<organism evidence="2 3">
    <name type="scientific">Rhodobacter flavimaris</name>
    <dbReference type="NCBI Taxonomy" id="2907145"/>
    <lineage>
        <taxon>Bacteria</taxon>
        <taxon>Pseudomonadati</taxon>
        <taxon>Pseudomonadota</taxon>
        <taxon>Alphaproteobacteria</taxon>
        <taxon>Rhodobacterales</taxon>
        <taxon>Rhodobacter group</taxon>
        <taxon>Rhodobacter</taxon>
    </lineage>
</organism>
<comment type="caution">
    <text evidence="2">The sequence shown here is derived from an EMBL/GenBank/DDBJ whole genome shotgun (WGS) entry which is preliminary data.</text>
</comment>
<dbReference type="Proteomes" id="UP001521181">
    <property type="component" value="Unassembled WGS sequence"/>
</dbReference>
<proteinExistence type="predicted"/>
<dbReference type="SUPFAM" id="SSF48452">
    <property type="entry name" value="TPR-like"/>
    <property type="match status" value="1"/>
</dbReference>
<accession>A0ABS8YUW0</accession>
<reference evidence="2 3" key="1">
    <citation type="submission" date="2021-12" db="EMBL/GenBank/DDBJ databases">
        <title>Sinirhodobacter sp. WL0062 is a bacterium isolated from seawater.</title>
        <authorList>
            <person name="Wang L."/>
            <person name="He W."/>
            <person name="Zhang D.-F."/>
        </authorList>
    </citation>
    <scope>NUCLEOTIDE SEQUENCE [LARGE SCALE GENOMIC DNA]</scope>
    <source>
        <strain evidence="2 3">WL0062</strain>
    </source>
</reference>
<evidence type="ECO:0008006" key="4">
    <source>
        <dbReference type="Google" id="ProtNLM"/>
    </source>
</evidence>
<feature type="region of interest" description="Disordered" evidence="1">
    <location>
        <begin position="17"/>
        <end position="38"/>
    </location>
</feature>
<evidence type="ECO:0000313" key="2">
    <source>
        <dbReference type="EMBL" id="MCE5972287.1"/>
    </source>
</evidence>
<evidence type="ECO:0000256" key="1">
    <source>
        <dbReference type="SAM" id="MobiDB-lite"/>
    </source>
</evidence>
<evidence type="ECO:0000313" key="3">
    <source>
        <dbReference type="Proteomes" id="UP001521181"/>
    </source>
</evidence>
<sequence length="497" mass="53094">MSAIDWLSRSVVTPAVMGSGTSAAPRQPLSEPPVTEGVGTENVAISSLDRPSANGLGLLPSSQTGLPPGLWGNTPETDLAEALRKERLDTLPAIQSLLIELLLAELQPPRLSAPDGRNVLFLARIDRLLDLGALEPALAMLEQSDPTDPEIFRRHFDVALLLGQEDAACEIMERTPSVAPSYSARIFCLARQGNWDTAVLTFGTGRALGKIDDEVAALLERFLEPELADDTEDLPPPSRPSPLVFRMMEAIGQPMPTGPLPVAFAQSDLRANTGWKARIEAAERLTRMGALDPNQLLGLYTERRAAASGGVWDRVRIIGDLDAALESEDTDALVEVLPAAYEAMQALELEPALAALFGTRVAQTGLEGDAGALAFRLGLLTDEYQDIAAARSAANLDERLLIGIAQGGTTGIPAQDQLGLALKQVFDITPGQVPAPYADLVPGKLGEALLNAIDDITEGAKGDYRRLVTGLTLMRYAGLEDVARRTGLQLIILERRG</sequence>
<dbReference type="RefSeq" id="WP_233675292.1">
    <property type="nucleotide sequence ID" value="NZ_JAJUOS010000001.1"/>
</dbReference>
<dbReference type="InterPro" id="IPR011990">
    <property type="entry name" value="TPR-like_helical_dom_sf"/>
</dbReference>
<keyword evidence="3" id="KW-1185">Reference proteome</keyword>
<protein>
    <recommendedName>
        <fullName evidence="4">Tetratricopeptide repeat protein</fullName>
    </recommendedName>
</protein>
<gene>
    <name evidence="2" type="ORF">LZA78_02115</name>
</gene>
<dbReference type="EMBL" id="JAJUOS010000001">
    <property type="protein sequence ID" value="MCE5972287.1"/>
    <property type="molecule type" value="Genomic_DNA"/>
</dbReference>
<name>A0ABS8YUW0_9RHOB</name>